<protein>
    <recommendedName>
        <fullName evidence="2">WW domain-containing protein</fullName>
    </recommendedName>
</protein>
<organism evidence="3 4">
    <name type="scientific">Aulographum hederae CBS 113979</name>
    <dbReference type="NCBI Taxonomy" id="1176131"/>
    <lineage>
        <taxon>Eukaryota</taxon>
        <taxon>Fungi</taxon>
        <taxon>Dikarya</taxon>
        <taxon>Ascomycota</taxon>
        <taxon>Pezizomycotina</taxon>
        <taxon>Dothideomycetes</taxon>
        <taxon>Pleosporomycetidae</taxon>
        <taxon>Aulographales</taxon>
        <taxon>Aulographaceae</taxon>
    </lineage>
</organism>
<proteinExistence type="predicted"/>
<sequence length="158" mass="16937">MVVATQTTGSDTGPDDAQLPDLPTGWIAQWDSSSRKYYFVQISTGASTWDRPTDSRPASTAPTVSSTLATPGSTPAHGTSPYPQPHEGQGPPDNMGGGESDRSLGVRNFFREFRLRTPNFYCRAPPLICSWAETSMGTSTGINRASLALPVSSWEVVL</sequence>
<evidence type="ECO:0000313" key="3">
    <source>
        <dbReference type="EMBL" id="KAF1982169.1"/>
    </source>
</evidence>
<evidence type="ECO:0000259" key="2">
    <source>
        <dbReference type="PROSITE" id="PS50020"/>
    </source>
</evidence>
<dbReference type="InterPro" id="IPR001202">
    <property type="entry name" value="WW_dom"/>
</dbReference>
<feature type="region of interest" description="Disordered" evidence="1">
    <location>
        <begin position="1"/>
        <end position="23"/>
    </location>
</feature>
<accession>A0A6G1GN38</accession>
<dbReference type="Gene3D" id="2.20.70.10">
    <property type="match status" value="1"/>
</dbReference>
<dbReference type="PROSITE" id="PS01159">
    <property type="entry name" value="WW_DOMAIN_1"/>
    <property type="match status" value="1"/>
</dbReference>
<dbReference type="Proteomes" id="UP000800041">
    <property type="component" value="Unassembled WGS sequence"/>
</dbReference>
<feature type="region of interest" description="Disordered" evidence="1">
    <location>
        <begin position="48"/>
        <end position="103"/>
    </location>
</feature>
<feature type="non-terminal residue" evidence="3">
    <location>
        <position position="158"/>
    </location>
</feature>
<feature type="compositionally biased region" description="Polar residues" evidence="1">
    <location>
        <begin position="56"/>
        <end position="77"/>
    </location>
</feature>
<dbReference type="InterPro" id="IPR036020">
    <property type="entry name" value="WW_dom_sf"/>
</dbReference>
<dbReference type="PROSITE" id="PS50020">
    <property type="entry name" value="WW_DOMAIN_2"/>
    <property type="match status" value="1"/>
</dbReference>
<dbReference type="SUPFAM" id="SSF51045">
    <property type="entry name" value="WW domain"/>
    <property type="match status" value="1"/>
</dbReference>
<keyword evidence="4" id="KW-1185">Reference proteome</keyword>
<feature type="compositionally biased region" description="Polar residues" evidence="1">
    <location>
        <begin position="1"/>
        <end position="11"/>
    </location>
</feature>
<evidence type="ECO:0000256" key="1">
    <source>
        <dbReference type="SAM" id="MobiDB-lite"/>
    </source>
</evidence>
<dbReference type="AlphaFoldDB" id="A0A6G1GN38"/>
<dbReference type="EMBL" id="ML977187">
    <property type="protein sequence ID" value="KAF1982169.1"/>
    <property type="molecule type" value="Genomic_DNA"/>
</dbReference>
<dbReference type="SMART" id="SM00456">
    <property type="entry name" value="WW"/>
    <property type="match status" value="1"/>
</dbReference>
<dbReference type="OrthoDB" id="2367685at2759"/>
<dbReference type="CDD" id="cd00201">
    <property type="entry name" value="WW"/>
    <property type="match status" value="1"/>
</dbReference>
<name>A0A6G1GN38_9PEZI</name>
<feature type="domain" description="WW" evidence="2">
    <location>
        <begin position="20"/>
        <end position="54"/>
    </location>
</feature>
<evidence type="ECO:0000313" key="4">
    <source>
        <dbReference type="Proteomes" id="UP000800041"/>
    </source>
</evidence>
<gene>
    <name evidence="3" type="ORF">K402DRAFT_457478</name>
</gene>
<reference evidence="3" key="1">
    <citation type="journal article" date="2020" name="Stud. Mycol.">
        <title>101 Dothideomycetes genomes: a test case for predicting lifestyles and emergence of pathogens.</title>
        <authorList>
            <person name="Haridas S."/>
            <person name="Albert R."/>
            <person name="Binder M."/>
            <person name="Bloem J."/>
            <person name="Labutti K."/>
            <person name="Salamov A."/>
            <person name="Andreopoulos B."/>
            <person name="Baker S."/>
            <person name="Barry K."/>
            <person name="Bills G."/>
            <person name="Bluhm B."/>
            <person name="Cannon C."/>
            <person name="Castanera R."/>
            <person name="Culley D."/>
            <person name="Daum C."/>
            <person name="Ezra D."/>
            <person name="Gonzalez J."/>
            <person name="Henrissat B."/>
            <person name="Kuo A."/>
            <person name="Liang C."/>
            <person name="Lipzen A."/>
            <person name="Lutzoni F."/>
            <person name="Magnuson J."/>
            <person name="Mondo S."/>
            <person name="Nolan M."/>
            <person name="Ohm R."/>
            <person name="Pangilinan J."/>
            <person name="Park H.-J."/>
            <person name="Ramirez L."/>
            <person name="Alfaro M."/>
            <person name="Sun H."/>
            <person name="Tritt A."/>
            <person name="Yoshinaga Y."/>
            <person name="Zwiers L.-H."/>
            <person name="Turgeon B."/>
            <person name="Goodwin S."/>
            <person name="Spatafora J."/>
            <person name="Crous P."/>
            <person name="Grigoriev I."/>
        </authorList>
    </citation>
    <scope>NUCLEOTIDE SEQUENCE</scope>
    <source>
        <strain evidence="3">CBS 113979</strain>
    </source>
</reference>
<dbReference type="Pfam" id="PF00397">
    <property type="entry name" value="WW"/>
    <property type="match status" value="1"/>
</dbReference>